<dbReference type="Gene3D" id="1.50.40.10">
    <property type="entry name" value="Mitochondrial carrier domain"/>
    <property type="match status" value="1"/>
</dbReference>
<dbReference type="OMA" id="CTRRIMR"/>
<keyword evidence="7" id="KW-0106">Calcium</keyword>
<evidence type="ECO:0000256" key="7">
    <source>
        <dbReference type="ARBA" id="ARBA00022837"/>
    </source>
</evidence>
<feature type="non-terminal residue" evidence="13">
    <location>
        <position position="1"/>
    </location>
</feature>
<dbReference type="Proteomes" id="UP000001514">
    <property type="component" value="Unassembled WGS sequence"/>
</dbReference>
<dbReference type="EMBL" id="GL377583">
    <property type="protein sequence ID" value="EFJ26803.1"/>
    <property type="molecule type" value="Genomic_DNA"/>
</dbReference>
<dbReference type="PANTHER" id="PTHR45678:SF9">
    <property type="entry name" value="CALCIUM-BINDING MITOCHONDRIAL CARRIER PROTEIN ARALAR1"/>
    <property type="match status" value="1"/>
</dbReference>
<comment type="subcellular location">
    <subcellularLocation>
        <location evidence="1">Mitochondrion inner membrane</location>
        <topology evidence="1">Multi-pass membrane protein</topology>
    </subcellularLocation>
</comment>
<comment type="similarity">
    <text evidence="2 12">Belongs to the mitochondrial carrier (TC 2.A.29) family.</text>
</comment>
<gene>
    <name evidence="13" type="ORF">SELMODRAFT_2653</name>
</gene>
<dbReference type="GO" id="GO:0005743">
    <property type="term" value="C:mitochondrial inner membrane"/>
    <property type="evidence" value="ECO:0007669"/>
    <property type="project" value="UniProtKB-SubCell"/>
</dbReference>
<evidence type="ECO:0000256" key="6">
    <source>
        <dbReference type="ARBA" id="ARBA00022792"/>
    </source>
</evidence>
<evidence type="ECO:0000256" key="12">
    <source>
        <dbReference type="RuleBase" id="RU000488"/>
    </source>
</evidence>
<feature type="repeat" description="Solcar" evidence="11">
    <location>
        <begin position="2"/>
        <end position="90"/>
    </location>
</feature>
<feature type="repeat" description="Solcar" evidence="11">
    <location>
        <begin position="183"/>
        <end position="265"/>
    </location>
</feature>
<evidence type="ECO:0000256" key="1">
    <source>
        <dbReference type="ARBA" id="ARBA00004448"/>
    </source>
</evidence>
<keyword evidence="6" id="KW-0999">Mitochondrion inner membrane</keyword>
<dbReference type="GO" id="GO:0022857">
    <property type="term" value="F:transmembrane transporter activity"/>
    <property type="evidence" value="ECO:0000318"/>
    <property type="project" value="GO_Central"/>
</dbReference>
<dbReference type="SUPFAM" id="SSF103506">
    <property type="entry name" value="Mitochondrial carrier"/>
    <property type="match status" value="1"/>
</dbReference>
<evidence type="ECO:0000256" key="3">
    <source>
        <dbReference type="ARBA" id="ARBA00022448"/>
    </source>
</evidence>
<dbReference type="InterPro" id="IPR002067">
    <property type="entry name" value="MCP"/>
</dbReference>
<dbReference type="PRINTS" id="PR00926">
    <property type="entry name" value="MITOCARRIER"/>
</dbReference>
<feature type="repeat" description="Solcar" evidence="11">
    <location>
        <begin position="99"/>
        <end position="180"/>
    </location>
</feature>
<dbReference type="Gramene" id="EFJ26803">
    <property type="protein sequence ID" value="EFJ26803"/>
    <property type="gene ID" value="SELMODRAFT_2653"/>
</dbReference>
<dbReference type="HOGENOM" id="CLU_015166_3_4_1"/>
<reference evidence="13 14" key="1">
    <citation type="journal article" date="2011" name="Science">
        <title>The Selaginella genome identifies genetic changes associated with the evolution of vascular plants.</title>
        <authorList>
            <person name="Banks J.A."/>
            <person name="Nishiyama T."/>
            <person name="Hasebe M."/>
            <person name="Bowman J.L."/>
            <person name="Gribskov M."/>
            <person name="dePamphilis C."/>
            <person name="Albert V.A."/>
            <person name="Aono N."/>
            <person name="Aoyama T."/>
            <person name="Ambrose B.A."/>
            <person name="Ashton N.W."/>
            <person name="Axtell M.J."/>
            <person name="Barker E."/>
            <person name="Barker M.S."/>
            <person name="Bennetzen J.L."/>
            <person name="Bonawitz N.D."/>
            <person name="Chapple C."/>
            <person name="Cheng C."/>
            <person name="Correa L.G."/>
            <person name="Dacre M."/>
            <person name="DeBarry J."/>
            <person name="Dreyer I."/>
            <person name="Elias M."/>
            <person name="Engstrom E.M."/>
            <person name="Estelle M."/>
            <person name="Feng L."/>
            <person name="Finet C."/>
            <person name="Floyd S.K."/>
            <person name="Frommer W.B."/>
            <person name="Fujita T."/>
            <person name="Gramzow L."/>
            <person name="Gutensohn M."/>
            <person name="Harholt J."/>
            <person name="Hattori M."/>
            <person name="Heyl A."/>
            <person name="Hirai T."/>
            <person name="Hiwatashi Y."/>
            <person name="Ishikawa M."/>
            <person name="Iwata M."/>
            <person name="Karol K.G."/>
            <person name="Koehler B."/>
            <person name="Kolukisaoglu U."/>
            <person name="Kubo M."/>
            <person name="Kurata T."/>
            <person name="Lalonde S."/>
            <person name="Li K."/>
            <person name="Li Y."/>
            <person name="Litt A."/>
            <person name="Lyons E."/>
            <person name="Manning G."/>
            <person name="Maruyama T."/>
            <person name="Michael T.P."/>
            <person name="Mikami K."/>
            <person name="Miyazaki S."/>
            <person name="Morinaga S."/>
            <person name="Murata T."/>
            <person name="Mueller-Roeber B."/>
            <person name="Nelson D.R."/>
            <person name="Obara M."/>
            <person name="Oguri Y."/>
            <person name="Olmstead R.G."/>
            <person name="Onodera N."/>
            <person name="Petersen B.L."/>
            <person name="Pils B."/>
            <person name="Prigge M."/>
            <person name="Rensing S.A."/>
            <person name="Riano-Pachon D.M."/>
            <person name="Roberts A.W."/>
            <person name="Sato Y."/>
            <person name="Scheller H.V."/>
            <person name="Schulz B."/>
            <person name="Schulz C."/>
            <person name="Shakirov E.V."/>
            <person name="Shibagaki N."/>
            <person name="Shinohara N."/>
            <person name="Shippen D.E."/>
            <person name="Soerensen I."/>
            <person name="Sotooka R."/>
            <person name="Sugimoto N."/>
            <person name="Sugita M."/>
            <person name="Sumikawa N."/>
            <person name="Tanurdzic M."/>
            <person name="Theissen G."/>
            <person name="Ulvskov P."/>
            <person name="Wakazuki S."/>
            <person name="Weng J.K."/>
            <person name="Willats W.W."/>
            <person name="Wipf D."/>
            <person name="Wolf P.G."/>
            <person name="Yang L."/>
            <person name="Zimmer A.D."/>
            <person name="Zhu Q."/>
            <person name="Mitros T."/>
            <person name="Hellsten U."/>
            <person name="Loque D."/>
            <person name="Otillar R."/>
            <person name="Salamov A."/>
            <person name="Schmutz J."/>
            <person name="Shapiro H."/>
            <person name="Lindquist E."/>
            <person name="Lucas S."/>
            <person name="Rokhsar D."/>
            <person name="Grigoriev I.V."/>
        </authorList>
    </citation>
    <scope>NUCLEOTIDE SEQUENCE [LARGE SCALE GENOMIC DNA]</scope>
</reference>
<evidence type="ECO:0000256" key="9">
    <source>
        <dbReference type="ARBA" id="ARBA00023128"/>
    </source>
</evidence>
<evidence type="ECO:0000256" key="2">
    <source>
        <dbReference type="ARBA" id="ARBA00006375"/>
    </source>
</evidence>
<evidence type="ECO:0000256" key="11">
    <source>
        <dbReference type="PROSITE-ProRule" id="PRU00282"/>
    </source>
</evidence>
<proteinExistence type="inferred from homology"/>
<evidence type="ECO:0000256" key="5">
    <source>
        <dbReference type="ARBA" id="ARBA00022737"/>
    </source>
</evidence>
<evidence type="ECO:0000256" key="8">
    <source>
        <dbReference type="ARBA" id="ARBA00022989"/>
    </source>
</evidence>
<dbReference type="InterPro" id="IPR051028">
    <property type="entry name" value="Mito_Solute_Carrier"/>
</dbReference>
<keyword evidence="5" id="KW-0677">Repeat</keyword>
<keyword evidence="10 11" id="KW-0472">Membrane</keyword>
<evidence type="ECO:0000313" key="13">
    <source>
        <dbReference type="EMBL" id="EFJ26803.1"/>
    </source>
</evidence>
<dbReference type="eggNOG" id="KOG0751">
    <property type="taxonomic scope" value="Eukaryota"/>
</dbReference>
<sequence length="265" mass="28707">LARILQHFGGGGIAGAIGAALVYPLDTIKTRMQAQNNDEECKYKNEIDCFRKLVADEGMGSLYSGLLPQLVGIAPEKAVKLTVNELLLELLEHVMPGTGLWFLELIAGSGGGFSQVVFTNPMEIVKVRLQTQTTSNKRGFCEVVKELGFRGLYHGAGVTLARDIPSSGIFFACYAILCQLYPDQGFADGFLAAIPATVLSTPMDVVKTRLQMELPDGQIPHENALACLKSVWVAEGPRALFKGSLARVLRTSPQFGVTLVVYNFI</sequence>
<dbReference type="PROSITE" id="PS50920">
    <property type="entry name" value="SOLCAR"/>
    <property type="match status" value="3"/>
</dbReference>
<accession>D8RM01</accession>
<evidence type="ECO:0000313" key="14">
    <source>
        <dbReference type="Proteomes" id="UP000001514"/>
    </source>
</evidence>
<dbReference type="InParanoid" id="D8RM01"/>
<keyword evidence="14" id="KW-1185">Reference proteome</keyword>
<protein>
    <submittedName>
        <fullName evidence="13">Uncharacterized protein</fullName>
    </submittedName>
</protein>
<dbReference type="PANTHER" id="PTHR45678">
    <property type="entry name" value="MITOCHONDRIAL 2-OXODICARBOXYLATE CARRIER 1-RELATED"/>
    <property type="match status" value="1"/>
</dbReference>
<keyword evidence="3 12" id="KW-0813">Transport</keyword>
<keyword evidence="9" id="KW-0496">Mitochondrion</keyword>
<organism evidence="14">
    <name type="scientific">Selaginella moellendorffii</name>
    <name type="common">Spikemoss</name>
    <dbReference type="NCBI Taxonomy" id="88036"/>
    <lineage>
        <taxon>Eukaryota</taxon>
        <taxon>Viridiplantae</taxon>
        <taxon>Streptophyta</taxon>
        <taxon>Embryophyta</taxon>
        <taxon>Tracheophyta</taxon>
        <taxon>Lycopodiopsida</taxon>
        <taxon>Selaginellales</taxon>
        <taxon>Selaginellaceae</taxon>
        <taxon>Selaginella</taxon>
    </lineage>
</organism>
<feature type="non-terminal residue" evidence="13">
    <location>
        <position position="265"/>
    </location>
</feature>
<dbReference type="OrthoDB" id="1935185at2759"/>
<dbReference type="InterPro" id="IPR023395">
    <property type="entry name" value="MCP_dom_sf"/>
</dbReference>
<dbReference type="AlphaFoldDB" id="D8RM01"/>
<dbReference type="STRING" id="88036.D8RM01"/>
<dbReference type="Pfam" id="PF00153">
    <property type="entry name" value="Mito_carr"/>
    <property type="match status" value="3"/>
</dbReference>
<evidence type="ECO:0000256" key="10">
    <source>
        <dbReference type="ARBA" id="ARBA00023136"/>
    </source>
</evidence>
<name>D8RM01_SELML</name>
<evidence type="ECO:0000256" key="4">
    <source>
        <dbReference type="ARBA" id="ARBA00022692"/>
    </source>
</evidence>
<dbReference type="KEGG" id="smo:SELMODRAFT_2653"/>
<dbReference type="InterPro" id="IPR018108">
    <property type="entry name" value="MCP_transmembrane"/>
</dbReference>
<keyword evidence="8" id="KW-1133">Transmembrane helix</keyword>
<keyword evidence="4 11" id="KW-0812">Transmembrane</keyword>